<evidence type="ECO:0000313" key="3">
    <source>
        <dbReference type="Proteomes" id="UP000002027"/>
    </source>
</evidence>
<gene>
    <name evidence="2" type="ordered locus">Sthe_1021</name>
</gene>
<feature type="compositionally biased region" description="Pro residues" evidence="1">
    <location>
        <begin position="1"/>
        <end position="12"/>
    </location>
</feature>
<dbReference type="KEGG" id="sti:Sthe_1021"/>
<protein>
    <submittedName>
        <fullName evidence="2">Uncharacterized protein</fullName>
    </submittedName>
</protein>
<organism evidence="2 3">
    <name type="scientific">Sphaerobacter thermophilus (strain ATCC 49802 / DSM 20745 / KCCM 41009 / NCIMB 13125 / S 6022)</name>
    <dbReference type="NCBI Taxonomy" id="479434"/>
    <lineage>
        <taxon>Bacteria</taxon>
        <taxon>Pseudomonadati</taxon>
        <taxon>Thermomicrobiota</taxon>
        <taxon>Thermomicrobia</taxon>
        <taxon>Sphaerobacterales</taxon>
        <taxon>Sphaerobacterineae</taxon>
        <taxon>Sphaerobacteraceae</taxon>
        <taxon>Sphaerobacter</taxon>
    </lineage>
</organism>
<dbReference type="InParanoid" id="D1C2J0"/>
<dbReference type="eggNOG" id="ENOG5032JGF">
    <property type="taxonomic scope" value="Bacteria"/>
</dbReference>
<dbReference type="HOGENOM" id="CLU_1804963_0_0_0"/>
<reference evidence="3" key="1">
    <citation type="submission" date="2009-11" db="EMBL/GenBank/DDBJ databases">
        <title>The complete chromosome 1 of Sphaerobacter thermophilus DSM 20745.</title>
        <authorList>
            <person name="Lucas S."/>
            <person name="Copeland A."/>
            <person name="Lapidus A."/>
            <person name="Glavina del Rio T."/>
            <person name="Dalin E."/>
            <person name="Tice H."/>
            <person name="Bruce D."/>
            <person name="Goodwin L."/>
            <person name="Pitluck S."/>
            <person name="Kyrpides N."/>
            <person name="Mavromatis K."/>
            <person name="Ivanova N."/>
            <person name="Mikhailova N."/>
            <person name="LaButti K.M."/>
            <person name="Clum A."/>
            <person name="Sun H.I."/>
            <person name="Brettin T."/>
            <person name="Detter J.C."/>
            <person name="Han C."/>
            <person name="Larimer F."/>
            <person name="Land M."/>
            <person name="Hauser L."/>
            <person name="Markowitz V."/>
            <person name="Cheng J.F."/>
            <person name="Hugenholtz P."/>
            <person name="Woyke T."/>
            <person name="Wu D."/>
            <person name="Steenblock K."/>
            <person name="Schneider S."/>
            <person name="Pukall R."/>
            <person name="Goeker M."/>
            <person name="Klenk H.P."/>
            <person name="Eisen J.A."/>
        </authorList>
    </citation>
    <scope>NUCLEOTIDE SEQUENCE [LARGE SCALE GENOMIC DNA]</scope>
    <source>
        <strain evidence="3">ATCC 49802 / DSM 20745 / S 6022</strain>
    </source>
</reference>
<evidence type="ECO:0000256" key="1">
    <source>
        <dbReference type="SAM" id="MobiDB-lite"/>
    </source>
</evidence>
<keyword evidence="3" id="KW-1185">Reference proteome</keyword>
<sequence>MVIPDAEPPVPPMAESQEPRVQAAPEVEAPPGGDEQPAGEPLALTGTSAATLPRCCRTCRDFRPAETGDRGWCNNRYAFEHPQMVQADDLACESTIGTWWVPADDWWLQRADIAHHARPTPIVDEYLHQLLQQRAEARRREAR</sequence>
<feature type="region of interest" description="Disordered" evidence="1">
    <location>
        <begin position="1"/>
        <end position="47"/>
    </location>
</feature>
<dbReference type="EMBL" id="CP001823">
    <property type="protein sequence ID" value="ACZ38457.1"/>
    <property type="molecule type" value="Genomic_DNA"/>
</dbReference>
<dbReference type="Proteomes" id="UP000002027">
    <property type="component" value="Chromosome 1"/>
</dbReference>
<accession>D1C2J0</accession>
<proteinExistence type="predicted"/>
<evidence type="ECO:0000313" key="2">
    <source>
        <dbReference type="EMBL" id="ACZ38457.1"/>
    </source>
</evidence>
<reference evidence="2 3" key="2">
    <citation type="journal article" date="2010" name="Stand. Genomic Sci.">
        <title>Complete genome sequence of Desulfohalobium retbaense type strain (HR(100)).</title>
        <authorList>
            <person name="Spring S."/>
            <person name="Nolan M."/>
            <person name="Lapidus A."/>
            <person name="Glavina Del Rio T."/>
            <person name="Copeland A."/>
            <person name="Tice H."/>
            <person name="Cheng J.F."/>
            <person name="Lucas S."/>
            <person name="Land M."/>
            <person name="Chen F."/>
            <person name="Bruce D."/>
            <person name="Goodwin L."/>
            <person name="Pitluck S."/>
            <person name="Ivanova N."/>
            <person name="Mavromatis K."/>
            <person name="Mikhailova N."/>
            <person name="Pati A."/>
            <person name="Chen A."/>
            <person name="Palaniappan K."/>
            <person name="Hauser L."/>
            <person name="Chang Y.J."/>
            <person name="Jeffries C.D."/>
            <person name="Munk C."/>
            <person name="Kiss H."/>
            <person name="Chain P."/>
            <person name="Han C."/>
            <person name="Brettin T."/>
            <person name="Detter J.C."/>
            <person name="Schuler E."/>
            <person name="Goker M."/>
            <person name="Rohde M."/>
            <person name="Bristow J."/>
            <person name="Eisen J.A."/>
            <person name="Markowitz V."/>
            <person name="Hugenholtz P."/>
            <person name="Kyrpides N.C."/>
            <person name="Klenk H.P."/>
        </authorList>
    </citation>
    <scope>NUCLEOTIDE SEQUENCE [LARGE SCALE GENOMIC DNA]</scope>
    <source>
        <strain evidence="3">ATCC 49802 / DSM 20745 / S 6022</strain>
    </source>
</reference>
<dbReference type="AlphaFoldDB" id="D1C2J0"/>
<name>D1C2J0_SPHTD</name>